<dbReference type="Proteomes" id="UP000007129">
    <property type="component" value="Unassembled WGS sequence"/>
</dbReference>
<dbReference type="EMBL" id="AHHD01000052">
    <property type="protein sequence ID" value="EKG21370.1"/>
    <property type="molecule type" value="Genomic_DNA"/>
</dbReference>
<protein>
    <submittedName>
        <fullName evidence="1">Uncharacterized protein</fullName>
    </submittedName>
</protein>
<name>K2SXS6_MACPH</name>
<evidence type="ECO:0000313" key="2">
    <source>
        <dbReference type="Proteomes" id="UP000007129"/>
    </source>
</evidence>
<dbReference type="VEuPathDB" id="FungiDB:MPH_01362"/>
<comment type="caution">
    <text evidence="1">The sequence shown here is derived from an EMBL/GenBank/DDBJ whole genome shotgun (WGS) entry which is preliminary data.</text>
</comment>
<dbReference type="HOGENOM" id="CLU_2671528_0_0_1"/>
<sequence>MERDDVVAFVGEWSKLDNGLEVLGGQNDAEPLKLRILPLCCANYCPGNSSLEEDSSFVFSGIAYDPQAEQGLFDM</sequence>
<proteinExistence type="predicted"/>
<evidence type="ECO:0000313" key="1">
    <source>
        <dbReference type="EMBL" id="EKG21370.1"/>
    </source>
</evidence>
<reference evidence="1 2" key="1">
    <citation type="journal article" date="2012" name="BMC Genomics">
        <title>Tools to kill: Genome of one of the most destructive plant pathogenic fungi Macrophomina phaseolina.</title>
        <authorList>
            <person name="Islam M.S."/>
            <person name="Haque M.S."/>
            <person name="Islam M.M."/>
            <person name="Emdad E.M."/>
            <person name="Halim A."/>
            <person name="Hossen Q.M.M."/>
            <person name="Hossain M.Z."/>
            <person name="Ahmed B."/>
            <person name="Rahim S."/>
            <person name="Rahman M.S."/>
            <person name="Alam M.M."/>
            <person name="Hou S."/>
            <person name="Wan X."/>
            <person name="Saito J.A."/>
            <person name="Alam M."/>
        </authorList>
    </citation>
    <scope>NUCLEOTIDE SEQUENCE [LARGE SCALE GENOMIC DNA]</scope>
    <source>
        <strain evidence="1 2">MS6</strain>
    </source>
</reference>
<gene>
    <name evidence="1" type="ORF">MPH_01362</name>
</gene>
<accession>K2SXS6</accession>
<dbReference type="AlphaFoldDB" id="K2SXS6"/>
<dbReference type="InParanoid" id="K2SXS6"/>
<organism evidence="1 2">
    <name type="scientific">Macrophomina phaseolina (strain MS6)</name>
    <name type="common">Charcoal rot fungus</name>
    <dbReference type="NCBI Taxonomy" id="1126212"/>
    <lineage>
        <taxon>Eukaryota</taxon>
        <taxon>Fungi</taxon>
        <taxon>Dikarya</taxon>
        <taxon>Ascomycota</taxon>
        <taxon>Pezizomycotina</taxon>
        <taxon>Dothideomycetes</taxon>
        <taxon>Dothideomycetes incertae sedis</taxon>
        <taxon>Botryosphaeriales</taxon>
        <taxon>Botryosphaeriaceae</taxon>
        <taxon>Macrophomina</taxon>
    </lineage>
</organism>